<sequence>MPSEVFETRTGACGPDTLGGSATRTTPSRATGEIPFFLVYGAEACLPPEIIMGSPRVQSFDESMQEQLRREDVDFIDEHRWRATIRNAQYNQALRRYHQRFVHSRELRVGDLVLRRVLNREGLHKLSPNWEGPFNVTGICRPRCVRLATTEGVSLPNPWNIEHLHKFYP</sequence>
<reference evidence="2" key="1">
    <citation type="journal article" date="2009" name="PLoS Genet.">
        <title>Sequencing, mapping, and analysis of 27,455 maize full-length cDNAs.</title>
        <authorList>
            <person name="Soderlund C."/>
            <person name="Descour A."/>
            <person name="Kudrna D."/>
            <person name="Bomhoff M."/>
            <person name="Boyd L."/>
            <person name="Currie J."/>
            <person name="Angelova A."/>
            <person name="Collura K."/>
            <person name="Wissotski M."/>
            <person name="Ashley E."/>
            <person name="Morrow D."/>
            <person name="Fernandes J."/>
            <person name="Walbot V."/>
            <person name="Yu Y."/>
        </authorList>
    </citation>
    <scope>NUCLEOTIDE SEQUENCE</scope>
    <source>
        <strain evidence="2">B73</strain>
    </source>
</reference>
<dbReference type="AlphaFoldDB" id="B4FPQ8"/>
<name>B4FPQ8_MAIZE</name>
<evidence type="ECO:0000313" key="2">
    <source>
        <dbReference type="EMBL" id="ACF84101.1"/>
    </source>
</evidence>
<dbReference type="PANTHER" id="PTHR48475">
    <property type="entry name" value="RIBONUCLEASE H"/>
    <property type="match status" value="1"/>
</dbReference>
<protein>
    <submittedName>
        <fullName evidence="2">Uncharacterized protein</fullName>
    </submittedName>
</protein>
<feature type="region of interest" description="Disordered" evidence="1">
    <location>
        <begin position="1"/>
        <end position="27"/>
    </location>
</feature>
<organism evidence="2">
    <name type="scientific">Zea mays</name>
    <name type="common">Maize</name>
    <dbReference type="NCBI Taxonomy" id="4577"/>
    <lineage>
        <taxon>Eukaryota</taxon>
        <taxon>Viridiplantae</taxon>
        <taxon>Streptophyta</taxon>
        <taxon>Embryophyta</taxon>
        <taxon>Tracheophyta</taxon>
        <taxon>Spermatophyta</taxon>
        <taxon>Magnoliopsida</taxon>
        <taxon>Liliopsida</taxon>
        <taxon>Poales</taxon>
        <taxon>Poaceae</taxon>
        <taxon>PACMAD clade</taxon>
        <taxon>Panicoideae</taxon>
        <taxon>Andropogonodae</taxon>
        <taxon>Andropogoneae</taxon>
        <taxon>Tripsacinae</taxon>
        <taxon>Zea</taxon>
    </lineage>
</organism>
<dbReference type="PANTHER" id="PTHR48475:SF2">
    <property type="entry name" value="RIBONUCLEASE H"/>
    <property type="match status" value="1"/>
</dbReference>
<accession>B4FPQ8</accession>
<proteinExistence type="evidence at transcript level"/>
<evidence type="ECO:0000256" key="1">
    <source>
        <dbReference type="SAM" id="MobiDB-lite"/>
    </source>
</evidence>
<dbReference type="EMBL" id="BT039096">
    <property type="protein sequence ID" value="ACF84101.1"/>
    <property type="molecule type" value="mRNA"/>
</dbReference>